<feature type="short sequence motif" description="'KMSKS' region" evidence="15">
    <location>
        <begin position="605"/>
        <end position="609"/>
    </location>
</feature>
<keyword evidence="6 15" id="KW-0436">Ligase</keyword>
<dbReference type="InterPro" id="IPR014729">
    <property type="entry name" value="Rossmann-like_a/b/a_fold"/>
</dbReference>
<dbReference type="InterPro" id="IPR009008">
    <property type="entry name" value="Val/Leu/Ile-tRNA-synth_edit"/>
</dbReference>
<dbReference type="InterPro" id="IPR033709">
    <property type="entry name" value="Anticodon_Ile_ABEc"/>
</dbReference>
<dbReference type="GO" id="GO:0008270">
    <property type="term" value="F:zinc ion binding"/>
    <property type="evidence" value="ECO:0007669"/>
    <property type="project" value="UniProtKB-UniRule"/>
</dbReference>
<evidence type="ECO:0000256" key="3">
    <source>
        <dbReference type="ARBA" id="ARBA00007078"/>
    </source>
</evidence>
<comment type="subcellular location">
    <subcellularLocation>
        <location evidence="2 15">Cytoplasm</location>
    </subcellularLocation>
</comment>
<proteinExistence type="inferred from homology"/>
<evidence type="ECO:0000256" key="15">
    <source>
        <dbReference type="HAMAP-Rule" id="MF_02003"/>
    </source>
</evidence>
<dbReference type="CDD" id="cd07961">
    <property type="entry name" value="Anticodon_Ia_Ile_ABEc"/>
    <property type="match status" value="1"/>
</dbReference>
<dbReference type="PANTHER" id="PTHR42780">
    <property type="entry name" value="SOLEUCYL-TRNA SYNTHETASE"/>
    <property type="match status" value="1"/>
</dbReference>
<keyword evidence="10 15" id="KW-0067">ATP-binding</keyword>
<evidence type="ECO:0000256" key="7">
    <source>
        <dbReference type="ARBA" id="ARBA00022723"/>
    </source>
</evidence>
<dbReference type="GO" id="GO:0006428">
    <property type="term" value="P:isoleucyl-tRNA aminoacylation"/>
    <property type="evidence" value="ECO:0007669"/>
    <property type="project" value="UniProtKB-UniRule"/>
</dbReference>
<dbReference type="PRINTS" id="PR00984">
    <property type="entry name" value="TRNASYNTHILE"/>
</dbReference>
<dbReference type="NCBIfam" id="TIGR00392">
    <property type="entry name" value="ileS"/>
    <property type="match status" value="1"/>
</dbReference>
<evidence type="ECO:0000259" key="17">
    <source>
        <dbReference type="Pfam" id="PF08264"/>
    </source>
</evidence>
<dbReference type="EC" id="6.1.1.5" evidence="15"/>
<comment type="similarity">
    <text evidence="3 15">Belongs to the class-I aminoacyl-tRNA synthetase family. IleS type 2 subfamily.</text>
</comment>
<dbReference type="SUPFAM" id="SSF47323">
    <property type="entry name" value="Anticodon-binding domain of a subclass of class I aminoacyl-tRNA synthetases"/>
    <property type="match status" value="1"/>
</dbReference>
<dbReference type="HAMAP" id="MF_02003">
    <property type="entry name" value="Ile_tRNA_synth_type2"/>
    <property type="match status" value="1"/>
</dbReference>
<evidence type="ECO:0000256" key="2">
    <source>
        <dbReference type="ARBA" id="ARBA00004496"/>
    </source>
</evidence>
<name>A0A1F5S8J8_9BACT</name>
<evidence type="ECO:0000256" key="14">
    <source>
        <dbReference type="ARBA" id="ARBA00048359"/>
    </source>
</evidence>
<dbReference type="SUPFAM" id="SSF50677">
    <property type="entry name" value="ValRS/IleRS/LeuRS editing domain"/>
    <property type="match status" value="1"/>
</dbReference>
<dbReference type="GO" id="GO:0004822">
    <property type="term" value="F:isoleucine-tRNA ligase activity"/>
    <property type="evidence" value="ECO:0007669"/>
    <property type="project" value="UniProtKB-UniRule"/>
</dbReference>
<evidence type="ECO:0000256" key="5">
    <source>
        <dbReference type="ARBA" id="ARBA00022490"/>
    </source>
</evidence>
<dbReference type="InterPro" id="IPR009080">
    <property type="entry name" value="tRNAsynth_Ia_anticodon-bd"/>
</dbReference>
<sequence>MEKQTNSSLVSKMEEEILNFWEQKEIFKKSVEKEAPKGDYVFYDGPPFATGTPHYGHIVASTMKDIVPRYWTMKGYRVERTWGWDCHGLPIENIVEKEMGSKSKKDIEKMGVAEFNERCRSKVLVYVGEWEKVIRRLGRWADMNNAYKTMDLNFMESVWWVFKQLWDKGLIYEGYRSMHICPRCETTLSQQEVAEGYKDIKDLSATAKFELADEPGTFVLAWTTTPWTLIGNVALAIGKNVDYVVLGIRNQESGIREKIILSKNRLEIIKGEYEIIRKLKGKDLVGKKYKPLFDYYFGNEKLENRQNGWKIYAADFVTTEEGTGVVHIAPAFGEDDMNLGKKEKLPFIQHVNMDGTIKAEVKDLAGLNVKPTDDTQKTDVEIIKYLAQHNLLFAKEKYEHSYPHCWRCETPLINYATSSWFVNVTKIKDKALKLAKKINWSPKHIKEGRFGNWLEGARDWSISRQRFWASVIPIWQCDQCGEKRVFGSAAELEKMSGEKITDLHKHIVDKITFKCEKCDGTMKRVPDVLDTWFDSGSMPYAQMHYPFQNKEKFEKNFPAEFIAEGDDQTRAWFYYLHVIATAIRGQEAFKNVIVNGIVLAEDGKKMAKRLKNYPDPLLVMNKYGADALRYYLCASPVMKADNINFSEKDLAEQTRFFNILLNVLSFYKMFAQGVAAADLEKKDLVNVLDKWITSRLEQTKQAVAEKMDNYNLHAVREIPIFINDLSTWYLRRSRDRFKGDDQEDKTRALKTLRRTLYHLARIMAPFMPFMAEHIYQELGAKTAESVHLETWPEIRKEWIDEKVLAEMETVRKIVELGLAKRDEAGIKVRQALQKLEVRSKKLELNKEYLNLIKEELNVREVVAEKGKGELKVELDTVLTDDLKLDGLKREIVRLVNNMRKNTGLTIKDKIVLSWRSDSVLVKKVFSQMTDELKKDTLSGEIAEGQVEGKEVKVNGENARLDISKIKNYAN</sequence>
<accession>A0A1F5S8J8</accession>
<dbReference type="GO" id="GO:0000049">
    <property type="term" value="F:tRNA binding"/>
    <property type="evidence" value="ECO:0007669"/>
    <property type="project" value="InterPro"/>
</dbReference>
<evidence type="ECO:0000313" key="19">
    <source>
        <dbReference type="Proteomes" id="UP000176877"/>
    </source>
</evidence>
<dbReference type="FunFam" id="3.40.50.620:FF:000075">
    <property type="entry name" value="Isoleucine--tRNA ligase"/>
    <property type="match status" value="1"/>
</dbReference>
<comment type="function">
    <text evidence="13 15">Catalyzes the attachment of isoleucine to tRNA(Ile). As IleRS can inadvertently accommodate and process structurally similar amino acids such as valine, to avoid such errors it has two additional distinct tRNA(Ile)-dependent editing activities. One activity is designated as 'pretransfer' editing and involves the hydrolysis of activated Val-AMP. The other activity is designated 'posttransfer' editing and involves deacylation of mischarged Val-tRNA(Ile).</text>
</comment>
<comment type="cofactor">
    <cofactor evidence="1 15">
        <name>Zn(2+)</name>
        <dbReference type="ChEBI" id="CHEBI:29105"/>
    </cofactor>
</comment>
<keyword evidence="7 15" id="KW-0479">Metal-binding</keyword>
<reference evidence="18 19" key="1">
    <citation type="journal article" date="2016" name="Nat. Commun.">
        <title>Thousands of microbial genomes shed light on interconnected biogeochemical processes in an aquifer system.</title>
        <authorList>
            <person name="Anantharaman K."/>
            <person name="Brown C.T."/>
            <person name="Hug L.A."/>
            <person name="Sharon I."/>
            <person name="Castelle C.J."/>
            <person name="Probst A.J."/>
            <person name="Thomas B.C."/>
            <person name="Singh A."/>
            <person name="Wilkins M.J."/>
            <person name="Karaoz U."/>
            <person name="Brodie E.L."/>
            <person name="Williams K.H."/>
            <person name="Hubbard S.S."/>
            <person name="Banfield J.F."/>
        </authorList>
    </citation>
    <scope>NUCLEOTIDE SEQUENCE [LARGE SCALE GENOMIC DNA]</scope>
</reference>
<organism evidence="18 19">
    <name type="scientific">Candidatus Falkowbacteria bacterium RIFCSPHIGHO2_02_FULL_42_9</name>
    <dbReference type="NCBI Taxonomy" id="1797986"/>
    <lineage>
        <taxon>Bacteria</taxon>
        <taxon>Candidatus Falkowiibacteriota</taxon>
    </lineage>
</organism>
<dbReference type="Gene3D" id="3.40.50.620">
    <property type="entry name" value="HUPs"/>
    <property type="match status" value="2"/>
</dbReference>
<evidence type="ECO:0000256" key="12">
    <source>
        <dbReference type="ARBA" id="ARBA00023146"/>
    </source>
</evidence>
<gene>
    <name evidence="15" type="primary">ileS</name>
    <name evidence="18" type="ORF">A3D45_02815</name>
</gene>
<evidence type="ECO:0000259" key="16">
    <source>
        <dbReference type="Pfam" id="PF00133"/>
    </source>
</evidence>
<evidence type="ECO:0000256" key="8">
    <source>
        <dbReference type="ARBA" id="ARBA00022741"/>
    </source>
</evidence>
<dbReference type="InterPro" id="IPR002300">
    <property type="entry name" value="aa-tRNA-synth_Ia"/>
</dbReference>
<feature type="domain" description="Aminoacyl-tRNA synthetase class Ia" evidence="16">
    <location>
        <begin position="17"/>
        <end position="643"/>
    </location>
</feature>
<evidence type="ECO:0000313" key="18">
    <source>
        <dbReference type="EMBL" id="OGF22987.1"/>
    </source>
</evidence>
<evidence type="ECO:0000256" key="1">
    <source>
        <dbReference type="ARBA" id="ARBA00001947"/>
    </source>
</evidence>
<dbReference type="EMBL" id="MFFT01000032">
    <property type="protein sequence ID" value="OGF22987.1"/>
    <property type="molecule type" value="Genomic_DNA"/>
</dbReference>
<dbReference type="AlphaFoldDB" id="A0A1F5S8J8"/>
<dbReference type="InterPro" id="IPR001412">
    <property type="entry name" value="aa-tRNA-synth_I_CS"/>
</dbReference>
<keyword evidence="9 15" id="KW-0862">Zinc</keyword>
<evidence type="ECO:0000256" key="11">
    <source>
        <dbReference type="ARBA" id="ARBA00022917"/>
    </source>
</evidence>
<dbReference type="InterPro" id="IPR023586">
    <property type="entry name" value="Ile-tRNA-ligase_type2"/>
</dbReference>
<evidence type="ECO:0000256" key="4">
    <source>
        <dbReference type="ARBA" id="ARBA00011245"/>
    </source>
</evidence>
<dbReference type="Pfam" id="PF00133">
    <property type="entry name" value="tRNA-synt_1"/>
    <property type="match status" value="1"/>
</dbReference>
<evidence type="ECO:0000256" key="10">
    <source>
        <dbReference type="ARBA" id="ARBA00022840"/>
    </source>
</evidence>
<comment type="domain">
    <text evidence="15">IleRS has two distinct active sites: one for aminoacylation and one for editing. The misactivated valine is translocated from the active site to the editing site, which sterically excludes the correctly activated isoleucine. The single editing site contains two valyl binding pockets, one specific for each substrate (Val-AMP or Val-tRNA(Ile)).</text>
</comment>
<dbReference type="Pfam" id="PF08264">
    <property type="entry name" value="Anticodon_1"/>
    <property type="match status" value="1"/>
</dbReference>
<dbReference type="InterPro" id="IPR013155">
    <property type="entry name" value="M/V/L/I-tRNA-synth_anticd-bd"/>
</dbReference>
<keyword evidence="5 15" id="KW-0963">Cytoplasm</keyword>
<evidence type="ECO:0000256" key="13">
    <source>
        <dbReference type="ARBA" id="ARBA00025217"/>
    </source>
</evidence>
<dbReference type="GO" id="GO:0005737">
    <property type="term" value="C:cytoplasm"/>
    <property type="evidence" value="ECO:0007669"/>
    <property type="project" value="UniProtKB-SubCell"/>
</dbReference>
<feature type="binding site" evidence="15">
    <location>
        <position position="608"/>
    </location>
    <ligand>
        <name>ATP</name>
        <dbReference type="ChEBI" id="CHEBI:30616"/>
    </ligand>
</feature>
<comment type="subunit">
    <text evidence="4 15">Monomer.</text>
</comment>
<keyword evidence="8 15" id="KW-0547">Nucleotide-binding</keyword>
<dbReference type="PROSITE" id="PS00178">
    <property type="entry name" value="AA_TRNA_LIGASE_I"/>
    <property type="match status" value="1"/>
</dbReference>
<feature type="short sequence motif" description="'HIGH' region" evidence="15">
    <location>
        <begin position="47"/>
        <end position="57"/>
    </location>
</feature>
<comment type="catalytic activity">
    <reaction evidence="14 15">
        <text>tRNA(Ile) + L-isoleucine + ATP = L-isoleucyl-tRNA(Ile) + AMP + diphosphate</text>
        <dbReference type="Rhea" id="RHEA:11060"/>
        <dbReference type="Rhea" id="RHEA-COMP:9666"/>
        <dbReference type="Rhea" id="RHEA-COMP:9695"/>
        <dbReference type="ChEBI" id="CHEBI:30616"/>
        <dbReference type="ChEBI" id="CHEBI:33019"/>
        <dbReference type="ChEBI" id="CHEBI:58045"/>
        <dbReference type="ChEBI" id="CHEBI:78442"/>
        <dbReference type="ChEBI" id="CHEBI:78528"/>
        <dbReference type="ChEBI" id="CHEBI:456215"/>
        <dbReference type="EC" id="6.1.1.5"/>
    </reaction>
</comment>
<protein>
    <recommendedName>
        <fullName evidence="15">Isoleucine--tRNA ligase</fullName>
        <ecNumber evidence="15">6.1.1.5</ecNumber>
    </recommendedName>
    <alternativeName>
        <fullName evidence="15">Isoleucyl-tRNA synthetase</fullName>
        <shortName evidence="15">IleRS</shortName>
    </alternativeName>
</protein>
<dbReference type="GO" id="GO:0002161">
    <property type="term" value="F:aminoacyl-tRNA deacylase activity"/>
    <property type="evidence" value="ECO:0007669"/>
    <property type="project" value="InterPro"/>
</dbReference>
<evidence type="ECO:0000256" key="6">
    <source>
        <dbReference type="ARBA" id="ARBA00022598"/>
    </source>
</evidence>
<evidence type="ECO:0000256" key="9">
    <source>
        <dbReference type="ARBA" id="ARBA00022833"/>
    </source>
</evidence>
<dbReference type="Gene3D" id="1.10.730.10">
    <property type="entry name" value="Isoleucyl-tRNA Synthetase, Domain 1"/>
    <property type="match status" value="1"/>
</dbReference>
<dbReference type="GO" id="GO:0005524">
    <property type="term" value="F:ATP binding"/>
    <property type="evidence" value="ECO:0007669"/>
    <property type="project" value="UniProtKB-UniRule"/>
</dbReference>
<feature type="domain" description="Methionyl/Valyl/Leucyl/Isoleucyl-tRNA synthetase anticodon-binding" evidence="17">
    <location>
        <begin position="689"/>
        <end position="833"/>
    </location>
</feature>
<dbReference type="SUPFAM" id="SSF52374">
    <property type="entry name" value="Nucleotidylyl transferase"/>
    <property type="match status" value="1"/>
</dbReference>
<dbReference type="InterPro" id="IPR002301">
    <property type="entry name" value="Ile-tRNA-ligase"/>
</dbReference>
<keyword evidence="12 15" id="KW-0030">Aminoacyl-tRNA synthetase</keyword>
<comment type="caution">
    <text evidence="18">The sequence shown here is derived from an EMBL/GenBank/DDBJ whole genome shotgun (WGS) entry which is preliminary data.</text>
</comment>
<dbReference type="CDD" id="cd00818">
    <property type="entry name" value="IleRS_core"/>
    <property type="match status" value="1"/>
</dbReference>
<dbReference type="PANTHER" id="PTHR42780:SF1">
    <property type="entry name" value="ISOLEUCINE--TRNA LIGASE, CYTOPLASMIC"/>
    <property type="match status" value="1"/>
</dbReference>
<dbReference type="FunFam" id="3.40.50.620:FF:000063">
    <property type="entry name" value="Isoleucine--tRNA ligase"/>
    <property type="match status" value="1"/>
</dbReference>
<keyword evidence="11 15" id="KW-0648">Protein biosynthesis</keyword>
<dbReference type="Proteomes" id="UP000176877">
    <property type="component" value="Unassembled WGS sequence"/>
</dbReference>